<proteinExistence type="predicted"/>
<dbReference type="EMBL" id="CP061800">
    <property type="protein sequence ID" value="QTA85562.1"/>
    <property type="molecule type" value="Genomic_DNA"/>
</dbReference>
<dbReference type="KEGG" id="dmm:dnm_015730"/>
<protein>
    <submittedName>
        <fullName evidence="1">Uncharacterized protein</fullName>
    </submittedName>
</protein>
<gene>
    <name evidence="1" type="ORF">dnm_015720</name>
    <name evidence="2" type="ORF">dnm_015730</name>
</gene>
<keyword evidence="3" id="KW-1185">Reference proteome</keyword>
<dbReference type="EMBL" id="CP061800">
    <property type="protein sequence ID" value="QTA85561.1"/>
    <property type="molecule type" value="Genomic_DNA"/>
</dbReference>
<dbReference type="KEGG" id="dmm:dnm_015720"/>
<dbReference type="Proteomes" id="UP000663722">
    <property type="component" value="Chromosome"/>
</dbReference>
<evidence type="ECO:0000313" key="3">
    <source>
        <dbReference type="Proteomes" id="UP000663722"/>
    </source>
</evidence>
<reference evidence="1" key="1">
    <citation type="journal article" date="2021" name="Microb. Physiol.">
        <title>Proteogenomic Insights into the Physiology of Marine, Sulfate-Reducing, Filamentous Desulfonema limicola and Desulfonema magnum.</title>
        <authorList>
            <person name="Schnaars V."/>
            <person name="Wohlbrand L."/>
            <person name="Scheve S."/>
            <person name="Hinrichs C."/>
            <person name="Reinhardt R."/>
            <person name="Rabus R."/>
        </authorList>
    </citation>
    <scope>NUCLEOTIDE SEQUENCE</scope>
    <source>
        <strain evidence="1">4be13</strain>
    </source>
</reference>
<dbReference type="RefSeq" id="WP_276571851.1">
    <property type="nucleotide sequence ID" value="NZ_CP061800.1"/>
</dbReference>
<dbReference type="AlphaFoldDB" id="A0A975BHI9"/>
<sequence length="43" mass="4900">MAAKIPPSGSIFALPSTPLQFNRKAEINAKIRYLKKEIEEFNH</sequence>
<evidence type="ECO:0000313" key="1">
    <source>
        <dbReference type="EMBL" id="QTA85561.1"/>
    </source>
</evidence>
<accession>A0A975BHI9</accession>
<evidence type="ECO:0000313" key="2">
    <source>
        <dbReference type="EMBL" id="QTA85562.1"/>
    </source>
</evidence>
<name>A0A975BHI9_9BACT</name>
<organism evidence="1 3">
    <name type="scientific">Desulfonema magnum</name>
    <dbReference type="NCBI Taxonomy" id="45655"/>
    <lineage>
        <taxon>Bacteria</taxon>
        <taxon>Pseudomonadati</taxon>
        <taxon>Thermodesulfobacteriota</taxon>
        <taxon>Desulfobacteria</taxon>
        <taxon>Desulfobacterales</taxon>
        <taxon>Desulfococcaceae</taxon>
        <taxon>Desulfonema</taxon>
    </lineage>
</organism>